<feature type="transmembrane region" description="Helical" evidence="1">
    <location>
        <begin position="119"/>
        <end position="142"/>
    </location>
</feature>
<proteinExistence type="predicted"/>
<dbReference type="AlphaFoldDB" id="A0A7I8D050"/>
<keyword evidence="1" id="KW-1133">Transmembrane helix</keyword>
<organism evidence="2 3">
    <name type="scientific">Solibaculum mannosilyticum</name>
    <dbReference type="NCBI Taxonomy" id="2780922"/>
    <lineage>
        <taxon>Bacteria</taxon>
        <taxon>Bacillati</taxon>
        <taxon>Bacillota</taxon>
        <taxon>Clostridia</taxon>
        <taxon>Eubacteriales</taxon>
        <taxon>Oscillospiraceae</taxon>
        <taxon>Solibaculum</taxon>
    </lineage>
</organism>
<sequence>MEKMMIVNGSPRAPKSNSKAYIELFKLFWPSETGEYNVTSKKHHEACQKIEGCQHLLLVFPLYADGIPVTLMRFLQELHSHSFQQKPAIHVVINCGFIEPEQTSVAVDMIRLFCKQNHFPYGMTLCIGSGEAILNTPFVFLVKRKMKRMAHAIQEKRSEVLKVTMPLPKKVFVKASTSYWIGYAKKYNVTPDQMAVMEIESHSGSSSNRGR</sequence>
<reference evidence="3" key="1">
    <citation type="submission" date="2020-07" db="EMBL/GenBank/DDBJ databases">
        <title>Complete genome sequencing of Clostridia bacterium strain 12CBH8.</title>
        <authorList>
            <person name="Sakamoto M."/>
            <person name="Murakami T."/>
            <person name="Mori H."/>
        </authorList>
    </citation>
    <scope>NUCLEOTIDE SEQUENCE [LARGE SCALE GENOMIC DNA]</scope>
    <source>
        <strain evidence="3">12CBH8</strain>
    </source>
</reference>
<keyword evidence="1" id="KW-0472">Membrane</keyword>
<dbReference type="SUPFAM" id="SSF52218">
    <property type="entry name" value="Flavoproteins"/>
    <property type="match status" value="1"/>
</dbReference>
<dbReference type="KEGG" id="sman:C12CBH8_07770"/>
<accession>A0A7I8D050</accession>
<dbReference type="RefSeq" id="WP_215533603.1">
    <property type="nucleotide sequence ID" value="NZ_AP023321.1"/>
</dbReference>
<gene>
    <name evidence="2" type="ORF">C12CBH8_07770</name>
</gene>
<evidence type="ECO:0000256" key="1">
    <source>
        <dbReference type="SAM" id="Phobius"/>
    </source>
</evidence>
<keyword evidence="3" id="KW-1185">Reference proteome</keyword>
<dbReference type="Gene3D" id="3.40.50.360">
    <property type="match status" value="1"/>
</dbReference>
<dbReference type="EMBL" id="AP023321">
    <property type="protein sequence ID" value="BCI60138.1"/>
    <property type="molecule type" value="Genomic_DNA"/>
</dbReference>
<evidence type="ECO:0000313" key="3">
    <source>
        <dbReference type="Proteomes" id="UP000593890"/>
    </source>
</evidence>
<keyword evidence="1" id="KW-0812">Transmembrane</keyword>
<protein>
    <recommendedName>
        <fullName evidence="4">Flavodoxin-like fold domain-containing protein</fullName>
    </recommendedName>
</protein>
<evidence type="ECO:0008006" key="4">
    <source>
        <dbReference type="Google" id="ProtNLM"/>
    </source>
</evidence>
<dbReference type="InterPro" id="IPR029039">
    <property type="entry name" value="Flavoprotein-like_sf"/>
</dbReference>
<evidence type="ECO:0000313" key="2">
    <source>
        <dbReference type="EMBL" id="BCI60138.1"/>
    </source>
</evidence>
<name>A0A7I8D050_9FIRM</name>
<dbReference type="Proteomes" id="UP000593890">
    <property type="component" value="Chromosome"/>
</dbReference>